<dbReference type="STRING" id="675120.N1PYL6"/>
<dbReference type="Proteomes" id="UP000016933">
    <property type="component" value="Unassembled WGS sequence"/>
</dbReference>
<proteinExistence type="predicted"/>
<dbReference type="OrthoDB" id="428260at2759"/>
<protein>
    <submittedName>
        <fullName evidence="1">Uncharacterized protein</fullName>
    </submittedName>
</protein>
<dbReference type="HOGENOM" id="CLU_2512604_0_0_1"/>
<gene>
    <name evidence="1" type="ORF">DOTSEDRAFT_67543</name>
</gene>
<dbReference type="EMBL" id="KB446535">
    <property type="protein sequence ID" value="EME48527.1"/>
    <property type="molecule type" value="Genomic_DNA"/>
</dbReference>
<organism evidence="1 2">
    <name type="scientific">Dothistroma septosporum (strain NZE10 / CBS 128990)</name>
    <name type="common">Red band needle blight fungus</name>
    <name type="synonym">Mycosphaerella pini</name>
    <dbReference type="NCBI Taxonomy" id="675120"/>
    <lineage>
        <taxon>Eukaryota</taxon>
        <taxon>Fungi</taxon>
        <taxon>Dikarya</taxon>
        <taxon>Ascomycota</taxon>
        <taxon>Pezizomycotina</taxon>
        <taxon>Dothideomycetes</taxon>
        <taxon>Dothideomycetidae</taxon>
        <taxon>Mycosphaerellales</taxon>
        <taxon>Mycosphaerellaceae</taxon>
        <taxon>Dothistroma</taxon>
    </lineage>
</organism>
<dbReference type="AlphaFoldDB" id="N1PYL6"/>
<dbReference type="Gene3D" id="3.40.710.10">
    <property type="entry name" value="DD-peptidase/beta-lactamase superfamily"/>
    <property type="match status" value="1"/>
</dbReference>
<reference evidence="1 2" key="2">
    <citation type="journal article" date="2012" name="PLoS Pathog.">
        <title>Diverse lifestyles and strategies of plant pathogenesis encoded in the genomes of eighteen Dothideomycetes fungi.</title>
        <authorList>
            <person name="Ohm R.A."/>
            <person name="Feau N."/>
            <person name="Henrissat B."/>
            <person name="Schoch C.L."/>
            <person name="Horwitz B.A."/>
            <person name="Barry K.W."/>
            <person name="Condon B.J."/>
            <person name="Copeland A.C."/>
            <person name="Dhillon B."/>
            <person name="Glaser F."/>
            <person name="Hesse C.N."/>
            <person name="Kosti I."/>
            <person name="LaButti K."/>
            <person name="Lindquist E.A."/>
            <person name="Lucas S."/>
            <person name="Salamov A.A."/>
            <person name="Bradshaw R.E."/>
            <person name="Ciuffetti L."/>
            <person name="Hamelin R.C."/>
            <person name="Kema G.H.J."/>
            <person name="Lawrence C."/>
            <person name="Scott J.A."/>
            <person name="Spatafora J.W."/>
            <person name="Turgeon B.G."/>
            <person name="de Wit P.J.G.M."/>
            <person name="Zhong S."/>
            <person name="Goodwin S.B."/>
            <person name="Grigoriev I.V."/>
        </authorList>
    </citation>
    <scope>NUCLEOTIDE SEQUENCE [LARGE SCALE GENOMIC DNA]</scope>
    <source>
        <strain evidence="2">NZE10 / CBS 128990</strain>
    </source>
</reference>
<dbReference type="InterPro" id="IPR012338">
    <property type="entry name" value="Beta-lactam/transpept-like"/>
</dbReference>
<sequence length="85" mass="9574">MVAGSIENKDVNHGLGGALFQAEIPEIHQPSEFLCWGGSSNIVWFLCRERGLAKFFETQISPFANEEVKEVVNAWKKDFWVGQGF</sequence>
<reference evidence="2" key="1">
    <citation type="journal article" date="2012" name="PLoS Genet.">
        <title>The genomes of the fungal plant pathogens Cladosporium fulvum and Dothistroma septosporum reveal adaptation to different hosts and lifestyles but also signatures of common ancestry.</title>
        <authorList>
            <person name="de Wit P.J.G.M."/>
            <person name="van der Burgt A."/>
            <person name="Oekmen B."/>
            <person name="Stergiopoulos I."/>
            <person name="Abd-Elsalam K.A."/>
            <person name="Aerts A.L."/>
            <person name="Bahkali A.H."/>
            <person name="Beenen H.G."/>
            <person name="Chettri P."/>
            <person name="Cox M.P."/>
            <person name="Datema E."/>
            <person name="de Vries R.P."/>
            <person name="Dhillon B."/>
            <person name="Ganley A.R."/>
            <person name="Griffiths S.A."/>
            <person name="Guo Y."/>
            <person name="Hamelin R.C."/>
            <person name="Henrissat B."/>
            <person name="Kabir M.S."/>
            <person name="Jashni M.K."/>
            <person name="Kema G."/>
            <person name="Klaubauf S."/>
            <person name="Lapidus A."/>
            <person name="Levasseur A."/>
            <person name="Lindquist E."/>
            <person name="Mehrabi R."/>
            <person name="Ohm R.A."/>
            <person name="Owen T.J."/>
            <person name="Salamov A."/>
            <person name="Schwelm A."/>
            <person name="Schijlen E."/>
            <person name="Sun H."/>
            <person name="van den Burg H.A."/>
            <person name="van Ham R.C.H.J."/>
            <person name="Zhang S."/>
            <person name="Goodwin S.B."/>
            <person name="Grigoriev I.V."/>
            <person name="Collemare J."/>
            <person name="Bradshaw R.E."/>
        </authorList>
    </citation>
    <scope>NUCLEOTIDE SEQUENCE [LARGE SCALE GENOMIC DNA]</scope>
    <source>
        <strain evidence="2">NZE10 / CBS 128990</strain>
    </source>
</reference>
<name>N1PYL6_DOTSN</name>
<keyword evidence="2" id="KW-1185">Reference proteome</keyword>
<evidence type="ECO:0000313" key="2">
    <source>
        <dbReference type="Proteomes" id="UP000016933"/>
    </source>
</evidence>
<evidence type="ECO:0000313" key="1">
    <source>
        <dbReference type="EMBL" id="EME48527.1"/>
    </source>
</evidence>
<accession>N1PYL6</accession>